<keyword evidence="1" id="KW-0224">Dipeptidase</keyword>
<name>A0AAW1VEG7_9CUCU</name>
<keyword evidence="4" id="KW-1185">Reference proteome</keyword>
<comment type="cofactor">
    <cofactor evidence="1">
        <name>Zn(2+)</name>
        <dbReference type="ChEBI" id="CHEBI:29105"/>
    </cofactor>
</comment>
<dbReference type="GO" id="GO:0006508">
    <property type="term" value="P:proteolysis"/>
    <property type="evidence" value="ECO:0007669"/>
    <property type="project" value="UniProtKB-KW"/>
</dbReference>
<keyword evidence="1" id="KW-0449">Lipoprotein</keyword>
<keyword evidence="2" id="KW-1133">Transmembrane helix</keyword>
<evidence type="ECO:0000256" key="2">
    <source>
        <dbReference type="SAM" id="Phobius"/>
    </source>
</evidence>
<dbReference type="InterPro" id="IPR032466">
    <property type="entry name" value="Metal_Hydrolase"/>
</dbReference>
<keyword evidence="1" id="KW-0862">Zinc</keyword>
<organism evidence="3 4">
    <name type="scientific">Henosepilachna vigintioctopunctata</name>
    <dbReference type="NCBI Taxonomy" id="420089"/>
    <lineage>
        <taxon>Eukaryota</taxon>
        <taxon>Metazoa</taxon>
        <taxon>Ecdysozoa</taxon>
        <taxon>Arthropoda</taxon>
        <taxon>Hexapoda</taxon>
        <taxon>Insecta</taxon>
        <taxon>Pterygota</taxon>
        <taxon>Neoptera</taxon>
        <taxon>Endopterygota</taxon>
        <taxon>Coleoptera</taxon>
        <taxon>Polyphaga</taxon>
        <taxon>Cucujiformia</taxon>
        <taxon>Coccinelloidea</taxon>
        <taxon>Coccinellidae</taxon>
        <taxon>Epilachninae</taxon>
        <taxon>Epilachnini</taxon>
        <taxon>Henosepilachna</taxon>
    </lineage>
</organism>
<comment type="catalytic activity">
    <reaction evidence="1">
        <text>an L-aminoacyl-L-amino acid + H2O = 2 an L-alpha-amino acid</text>
        <dbReference type="Rhea" id="RHEA:48940"/>
        <dbReference type="ChEBI" id="CHEBI:15377"/>
        <dbReference type="ChEBI" id="CHEBI:59869"/>
        <dbReference type="ChEBI" id="CHEBI:77460"/>
        <dbReference type="EC" id="3.4.13.19"/>
    </reaction>
</comment>
<accession>A0AAW1VEG7</accession>
<dbReference type="GO" id="GO:0046872">
    <property type="term" value="F:metal ion binding"/>
    <property type="evidence" value="ECO:0007669"/>
    <property type="project" value="UniProtKB-UniRule"/>
</dbReference>
<feature type="transmembrane region" description="Helical" evidence="2">
    <location>
        <begin position="23"/>
        <end position="44"/>
    </location>
</feature>
<keyword evidence="1" id="KW-0479">Metal-binding</keyword>
<comment type="caution">
    <text evidence="3">The sequence shown here is derived from an EMBL/GenBank/DDBJ whole genome shotgun (WGS) entry which is preliminary data.</text>
</comment>
<dbReference type="Proteomes" id="UP001431783">
    <property type="component" value="Unassembled WGS sequence"/>
</dbReference>
<reference evidence="3 4" key="1">
    <citation type="submission" date="2023-03" db="EMBL/GenBank/DDBJ databases">
        <title>Genome insight into feeding habits of ladybird beetles.</title>
        <authorList>
            <person name="Li H.-S."/>
            <person name="Huang Y.-H."/>
            <person name="Pang H."/>
        </authorList>
    </citation>
    <scope>NUCLEOTIDE SEQUENCE [LARGE SCALE GENOMIC DNA]</scope>
    <source>
        <strain evidence="3">SYSU_2023b</strain>
        <tissue evidence="3">Whole body</tissue>
    </source>
</reference>
<dbReference type="Pfam" id="PF01244">
    <property type="entry name" value="Peptidase_M19"/>
    <property type="match status" value="1"/>
</dbReference>
<keyword evidence="2" id="KW-0472">Membrane</keyword>
<dbReference type="EC" id="3.4.13.19" evidence="1"/>
<keyword evidence="1" id="KW-0325">Glycoprotein</keyword>
<dbReference type="EMBL" id="JARQZJ010000132">
    <property type="protein sequence ID" value="KAK9892018.1"/>
    <property type="molecule type" value="Genomic_DNA"/>
</dbReference>
<dbReference type="GO" id="GO:0070573">
    <property type="term" value="F:metallodipeptidase activity"/>
    <property type="evidence" value="ECO:0007669"/>
    <property type="project" value="InterPro"/>
</dbReference>
<gene>
    <name evidence="3" type="ORF">WA026_018207</name>
</gene>
<dbReference type="Gene3D" id="3.20.20.140">
    <property type="entry name" value="Metal-dependent hydrolases"/>
    <property type="match status" value="1"/>
</dbReference>
<sequence>MVPDFKSRCPFMVPLLQPQRRKLLIGGICVVLLVVGVILLTYFLCSGEGEFVLDRTPLFAGRNNLPESLMALWAGNLSLLNLNSDLREIYQNDSCFWCNTDLPRLRRGKVKSQFWIANAGCSNDSQIYSTLKQLDIIDRLIKKYPSDFQLIRQSKDLKEAHKNNKLGSIIAVDGGQSLMDSNAVLRIFYNLGVRAVALGNNCTLESGNTTMIKSLEMEMVVHEMNTLGMMIDIQGLSKITQKNILNISSAPVMISHTAAAALYKYEGNTDDEIMELIKSRDGLLMITFDALNLGKQDNVTVSDVTKHINYVVDKIGFDNIAIGGNYDSYGEKPAGLEDVSDFPLLFKELKAENGSKWTAGNLDKLAGTNFERFFKNVENVRNYTLILENE</sequence>
<dbReference type="GO" id="GO:0098552">
    <property type="term" value="C:side of membrane"/>
    <property type="evidence" value="ECO:0007669"/>
    <property type="project" value="UniProtKB-KW"/>
</dbReference>
<comment type="similarity">
    <text evidence="1">Belongs to the metallo-dependent hydrolases superfamily. Peptidase M19 family.</text>
</comment>
<dbReference type="InterPro" id="IPR008257">
    <property type="entry name" value="Pept_M19"/>
</dbReference>
<dbReference type="PANTHER" id="PTHR10443">
    <property type="entry name" value="MICROSOMAL DIPEPTIDASE"/>
    <property type="match status" value="1"/>
</dbReference>
<evidence type="ECO:0000313" key="4">
    <source>
        <dbReference type="Proteomes" id="UP001431783"/>
    </source>
</evidence>
<comment type="subunit">
    <text evidence="1">Homodimer; disulfide-linked.</text>
</comment>
<comment type="subcellular location">
    <subcellularLocation>
        <location evidence="1">Membrane</location>
        <topology evidence="1">Lipid-anchor</topology>
        <topology evidence="1">GPI-anchor</topology>
    </subcellularLocation>
</comment>
<keyword evidence="2" id="KW-0812">Transmembrane</keyword>
<dbReference type="PANTHER" id="PTHR10443:SF45">
    <property type="entry name" value="DIPEPTIDASE"/>
    <property type="match status" value="1"/>
</dbReference>
<dbReference type="AlphaFoldDB" id="A0AAW1VEG7"/>
<evidence type="ECO:0000256" key="1">
    <source>
        <dbReference type="RuleBase" id="RU341113"/>
    </source>
</evidence>
<proteinExistence type="inferred from homology"/>
<keyword evidence="1" id="KW-0482">Metalloprotease</keyword>
<keyword evidence="1" id="KW-0645">Protease</keyword>
<evidence type="ECO:0000313" key="3">
    <source>
        <dbReference type="EMBL" id="KAK9892018.1"/>
    </source>
</evidence>
<dbReference type="PROSITE" id="PS51365">
    <property type="entry name" value="RENAL_DIPEPTIDASE_2"/>
    <property type="match status" value="1"/>
</dbReference>
<dbReference type="SUPFAM" id="SSF51556">
    <property type="entry name" value="Metallo-dependent hydrolases"/>
    <property type="match status" value="1"/>
</dbReference>
<keyword evidence="1" id="KW-0378">Hydrolase</keyword>
<keyword evidence="1" id="KW-0336">GPI-anchor</keyword>
<protein>
    <recommendedName>
        <fullName evidence="1">Dipeptidase</fullName>
        <ecNumber evidence="1">3.4.13.19</ecNumber>
    </recommendedName>
</protein>
<keyword evidence="1" id="KW-1015">Disulfide bond</keyword>